<dbReference type="eggNOG" id="KOG0017">
    <property type="taxonomic scope" value="Eukaryota"/>
</dbReference>
<evidence type="ECO:0000313" key="2">
    <source>
        <dbReference type="EMBL" id="EJK54583.1"/>
    </source>
</evidence>
<dbReference type="Proteomes" id="UP000266841">
    <property type="component" value="Unassembled WGS sequence"/>
</dbReference>
<proteinExistence type="predicted"/>
<dbReference type="PANTHER" id="PTHR11439">
    <property type="entry name" value="GAG-POL-RELATED RETROTRANSPOSON"/>
    <property type="match status" value="1"/>
</dbReference>
<comment type="caution">
    <text evidence="2">The sequence shown here is derived from an EMBL/GenBank/DDBJ whole genome shotgun (WGS) entry which is preliminary data.</text>
</comment>
<dbReference type="PANTHER" id="PTHR11439:SF467">
    <property type="entry name" value="INTEGRASE CATALYTIC DOMAIN-CONTAINING PROTEIN"/>
    <property type="match status" value="1"/>
</dbReference>
<dbReference type="EMBL" id="AGNL01035623">
    <property type="protein sequence ID" value="EJK54583.1"/>
    <property type="molecule type" value="Genomic_DNA"/>
</dbReference>
<evidence type="ECO:0000256" key="1">
    <source>
        <dbReference type="SAM" id="MobiDB-lite"/>
    </source>
</evidence>
<keyword evidence="3" id="KW-1185">Reference proteome</keyword>
<sequence length="338" mass="37181">LGLDDGSVARKLTPSSGEPLTRDEDGEPFEGDFNYASVVGMLLYLSGHSRPDITYAVNCCARYMFNPRKRHEIAIKRIGRYLKGTANRGLIINPNKLTDDGLKIDCFPDADFAGLYGYENPSDPTCVKSRTGFIIMIAGCPVLWQSKLQTETALSTMEAEIIALAHSCKELFPIMDLTQSLGNAVGLSVSPTTMHVSIHEDNAGALVLAETIPPQYTPRSKHYHTKTIWFREEIQKRAIRLVKIATQEQLGDMFTKGVPTKVFNYLRSKIMGCKQEEAATMSATQSSQALMVTEPTRNNGGNGRGAHTNQVIVRIVVDPSTCHFSGMPRHDREGNGSA</sequence>
<dbReference type="OMA" id="SHEKICM"/>
<dbReference type="CDD" id="cd09272">
    <property type="entry name" value="RNase_HI_RT_Ty1"/>
    <property type="match status" value="1"/>
</dbReference>
<evidence type="ECO:0000313" key="3">
    <source>
        <dbReference type="Proteomes" id="UP000266841"/>
    </source>
</evidence>
<accession>K0RLI4</accession>
<reference evidence="2 3" key="1">
    <citation type="journal article" date="2012" name="Genome Biol.">
        <title>Genome and low-iron response of an oceanic diatom adapted to chronic iron limitation.</title>
        <authorList>
            <person name="Lommer M."/>
            <person name="Specht M."/>
            <person name="Roy A.S."/>
            <person name="Kraemer L."/>
            <person name="Andreson R."/>
            <person name="Gutowska M.A."/>
            <person name="Wolf J."/>
            <person name="Bergner S.V."/>
            <person name="Schilhabel M.B."/>
            <person name="Klostermeier U.C."/>
            <person name="Beiko R.G."/>
            <person name="Rosenstiel P."/>
            <person name="Hippler M."/>
            <person name="Laroche J."/>
        </authorList>
    </citation>
    <scope>NUCLEOTIDE SEQUENCE [LARGE SCALE GENOMIC DNA]</scope>
    <source>
        <strain evidence="2 3">CCMP1005</strain>
    </source>
</reference>
<dbReference type="OrthoDB" id="42576at2759"/>
<dbReference type="AlphaFoldDB" id="K0RLI4"/>
<protein>
    <recommendedName>
        <fullName evidence="4">Reverse transcriptase Ty1/copia-type domain-containing protein</fullName>
    </recommendedName>
</protein>
<feature type="region of interest" description="Disordered" evidence="1">
    <location>
        <begin position="1"/>
        <end position="28"/>
    </location>
</feature>
<name>K0RLI4_THAOC</name>
<gene>
    <name evidence="2" type="ORF">THAOC_25773</name>
</gene>
<feature type="non-terminal residue" evidence="2">
    <location>
        <position position="1"/>
    </location>
</feature>
<organism evidence="2 3">
    <name type="scientific">Thalassiosira oceanica</name>
    <name type="common">Marine diatom</name>
    <dbReference type="NCBI Taxonomy" id="159749"/>
    <lineage>
        <taxon>Eukaryota</taxon>
        <taxon>Sar</taxon>
        <taxon>Stramenopiles</taxon>
        <taxon>Ochrophyta</taxon>
        <taxon>Bacillariophyta</taxon>
        <taxon>Coscinodiscophyceae</taxon>
        <taxon>Thalassiosirophycidae</taxon>
        <taxon>Thalassiosirales</taxon>
        <taxon>Thalassiosiraceae</taxon>
        <taxon>Thalassiosira</taxon>
    </lineage>
</organism>
<evidence type="ECO:0008006" key="4">
    <source>
        <dbReference type="Google" id="ProtNLM"/>
    </source>
</evidence>